<dbReference type="InterPro" id="IPR014721">
    <property type="entry name" value="Ribsml_uS5_D2-typ_fold_subgr"/>
</dbReference>
<evidence type="ECO:0000313" key="9">
    <source>
        <dbReference type="Proteomes" id="UP000320176"/>
    </source>
</evidence>
<dbReference type="OrthoDB" id="9810867at2"/>
<comment type="subunit">
    <text evidence="6">Consists of a catalytic RNA component (M1 or rnpB) and a protein subunit.</text>
</comment>
<evidence type="ECO:0000256" key="3">
    <source>
        <dbReference type="ARBA" id="ARBA00022759"/>
    </source>
</evidence>
<evidence type="ECO:0000256" key="7">
    <source>
        <dbReference type="NCBIfam" id="TIGR00188"/>
    </source>
</evidence>
<evidence type="ECO:0000256" key="4">
    <source>
        <dbReference type="ARBA" id="ARBA00022801"/>
    </source>
</evidence>
<evidence type="ECO:0000256" key="5">
    <source>
        <dbReference type="ARBA" id="ARBA00022884"/>
    </source>
</evidence>
<dbReference type="Pfam" id="PF00825">
    <property type="entry name" value="Ribonuclease_P"/>
    <property type="match status" value="1"/>
</dbReference>
<dbReference type="RefSeq" id="WP_146521002.1">
    <property type="nucleotide sequence ID" value="NZ_CP151726.1"/>
</dbReference>
<dbReference type="EC" id="3.1.26.5" evidence="6 7"/>
<comment type="catalytic activity">
    <reaction evidence="6">
        <text>Endonucleolytic cleavage of RNA, removing 5'-extranucleotides from tRNA precursor.</text>
        <dbReference type="EC" id="3.1.26.5"/>
    </reaction>
</comment>
<dbReference type="GO" id="GO:0000049">
    <property type="term" value="F:tRNA binding"/>
    <property type="evidence" value="ECO:0007669"/>
    <property type="project" value="UniProtKB-UniRule"/>
</dbReference>
<keyword evidence="3 6" id="KW-0255">Endonuclease</keyword>
<sequence>MSFRFSKTRRIASSDRFTLVLRRGVCAADGTLVVFAMSRGDQQPSRLGVTIPKKAGNAVARNHWKRLIRESFRTQQDRIPDGFDFVVRPKKDAQADWGSIRKGLPKLALKAIRRAGEK</sequence>
<dbReference type="PANTHER" id="PTHR33992:SF1">
    <property type="entry name" value="RIBONUCLEASE P PROTEIN COMPONENT"/>
    <property type="match status" value="1"/>
</dbReference>
<dbReference type="SUPFAM" id="SSF54211">
    <property type="entry name" value="Ribosomal protein S5 domain 2-like"/>
    <property type="match status" value="1"/>
</dbReference>
<gene>
    <name evidence="6 8" type="primary">rnpA</name>
    <name evidence="8" type="ORF">Pla52n_37880</name>
</gene>
<dbReference type="NCBIfam" id="TIGR00188">
    <property type="entry name" value="rnpA"/>
    <property type="match status" value="1"/>
</dbReference>
<keyword evidence="2 6" id="KW-0540">Nuclease</keyword>
<evidence type="ECO:0000313" key="8">
    <source>
        <dbReference type="EMBL" id="TWU02729.1"/>
    </source>
</evidence>
<evidence type="ECO:0000256" key="6">
    <source>
        <dbReference type="HAMAP-Rule" id="MF_00227"/>
    </source>
</evidence>
<name>A0A5C6AU46_9BACT</name>
<comment type="caution">
    <text evidence="8">The sequence shown here is derived from an EMBL/GenBank/DDBJ whole genome shotgun (WGS) entry which is preliminary data.</text>
</comment>
<dbReference type="InterPro" id="IPR020568">
    <property type="entry name" value="Ribosomal_Su5_D2-typ_SF"/>
</dbReference>
<dbReference type="GO" id="GO:0001682">
    <property type="term" value="P:tRNA 5'-leader removal"/>
    <property type="evidence" value="ECO:0007669"/>
    <property type="project" value="UniProtKB-UniRule"/>
</dbReference>
<keyword evidence="1 6" id="KW-0819">tRNA processing</keyword>
<dbReference type="GO" id="GO:0042781">
    <property type="term" value="F:3'-tRNA processing endoribonuclease activity"/>
    <property type="evidence" value="ECO:0007669"/>
    <property type="project" value="TreeGrafter"/>
</dbReference>
<proteinExistence type="inferred from homology"/>
<dbReference type="EMBL" id="SJPN01000004">
    <property type="protein sequence ID" value="TWU02729.1"/>
    <property type="molecule type" value="Genomic_DNA"/>
</dbReference>
<dbReference type="GO" id="GO:0030677">
    <property type="term" value="C:ribonuclease P complex"/>
    <property type="evidence" value="ECO:0007669"/>
    <property type="project" value="TreeGrafter"/>
</dbReference>
<dbReference type="HAMAP" id="MF_00227">
    <property type="entry name" value="RNase_P"/>
    <property type="match status" value="1"/>
</dbReference>
<dbReference type="Proteomes" id="UP000320176">
    <property type="component" value="Unassembled WGS sequence"/>
</dbReference>
<dbReference type="AlphaFoldDB" id="A0A5C6AU46"/>
<reference evidence="8 9" key="1">
    <citation type="submission" date="2019-02" db="EMBL/GenBank/DDBJ databases">
        <title>Deep-cultivation of Planctomycetes and their phenomic and genomic characterization uncovers novel biology.</title>
        <authorList>
            <person name="Wiegand S."/>
            <person name="Jogler M."/>
            <person name="Boedeker C."/>
            <person name="Pinto D."/>
            <person name="Vollmers J."/>
            <person name="Rivas-Marin E."/>
            <person name="Kohn T."/>
            <person name="Peeters S.H."/>
            <person name="Heuer A."/>
            <person name="Rast P."/>
            <person name="Oberbeckmann S."/>
            <person name="Bunk B."/>
            <person name="Jeske O."/>
            <person name="Meyerdierks A."/>
            <person name="Storesund J.E."/>
            <person name="Kallscheuer N."/>
            <person name="Luecker S."/>
            <person name="Lage O.M."/>
            <person name="Pohl T."/>
            <person name="Merkel B.J."/>
            <person name="Hornburger P."/>
            <person name="Mueller R.-W."/>
            <person name="Bruemmer F."/>
            <person name="Labrenz M."/>
            <person name="Spormann A.M."/>
            <person name="Op Den Camp H."/>
            <person name="Overmann J."/>
            <person name="Amann R."/>
            <person name="Jetten M.S.M."/>
            <person name="Mascher T."/>
            <person name="Medema M.H."/>
            <person name="Devos D.P."/>
            <person name="Kaster A.-K."/>
            <person name="Ovreas L."/>
            <person name="Rohde M."/>
            <person name="Galperin M.Y."/>
            <person name="Jogler C."/>
        </authorList>
    </citation>
    <scope>NUCLEOTIDE SEQUENCE [LARGE SCALE GENOMIC DNA]</scope>
    <source>
        <strain evidence="8 9">Pla52n</strain>
    </source>
</reference>
<dbReference type="GO" id="GO:0004526">
    <property type="term" value="F:ribonuclease P activity"/>
    <property type="evidence" value="ECO:0007669"/>
    <property type="project" value="UniProtKB-UniRule"/>
</dbReference>
<organism evidence="8 9">
    <name type="scientific">Stieleria varia</name>
    <dbReference type="NCBI Taxonomy" id="2528005"/>
    <lineage>
        <taxon>Bacteria</taxon>
        <taxon>Pseudomonadati</taxon>
        <taxon>Planctomycetota</taxon>
        <taxon>Planctomycetia</taxon>
        <taxon>Pirellulales</taxon>
        <taxon>Pirellulaceae</taxon>
        <taxon>Stieleria</taxon>
    </lineage>
</organism>
<dbReference type="InterPro" id="IPR000100">
    <property type="entry name" value="RNase_P"/>
</dbReference>
<keyword evidence="4 6" id="KW-0378">Hydrolase</keyword>
<comment type="similarity">
    <text evidence="6">Belongs to the RnpA family.</text>
</comment>
<keyword evidence="9" id="KW-1185">Reference proteome</keyword>
<evidence type="ECO:0000256" key="2">
    <source>
        <dbReference type="ARBA" id="ARBA00022722"/>
    </source>
</evidence>
<evidence type="ECO:0000256" key="1">
    <source>
        <dbReference type="ARBA" id="ARBA00022694"/>
    </source>
</evidence>
<dbReference type="Gene3D" id="3.30.230.10">
    <property type="match status" value="1"/>
</dbReference>
<dbReference type="PANTHER" id="PTHR33992">
    <property type="entry name" value="RIBONUCLEASE P PROTEIN COMPONENT"/>
    <property type="match status" value="1"/>
</dbReference>
<comment type="function">
    <text evidence="6">RNaseP catalyzes the removal of the 5'-leader sequence from pre-tRNA to produce the mature 5'-terminus. It can also cleave other RNA substrates such as 4.5S RNA. The protein component plays an auxiliary but essential role in vivo by binding to the 5'-leader sequence and broadening the substrate specificity of the ribozyme.</text>
</comment>
<keyword evidence="5 6" id="KW-0694">RNA-binding</keyword>
<accession>A0A5C6AU46</accession>
<protein>
    <recommendedName>
        <fullName evidence="6 7">Ribonuclease P protein component</fullName>
        <shortName evidence="6">RNase P protein</shortName>
        <shortName evidence="6">RNaseP protein</shortName>
        <ecNumber evidence="6 7">3.1.26.5</ecNumber>
    </recommendedName>
    <alternativeName>
        <fullName evidence="6">Protein C5</fullName>
    </alternativeName>
</protein>